<dbReference type="GO" id="GO:1904680">
    <property type="term" value="F:peptide transmembrane transporter activity"/>
    <property type="evidence" value="ECO:0007669"/>
    <property type="project" value="TreeGrafter"/>
</dbReference>
<dbReference type="PROSITE" id="PS51318">
    <property type="entry name" value="TAT"/>
    <property type="match status" value="1"/>
</dbReference>
<dbReference type="Gene3D" id="3.90.76.10">
    <property type="entry name" value="Dipeptide-binding Protein, Domain 1"/>
    <property type="match status" value="1"/>
</dbReference>
<dbReference type="PANTHER" id="PTHR30290">
    <property type="entry name" value="PERIPLASMIC BINDING COMPONENT OF ABC TRANSPORTER"/>
    <property type="match status" value="1"/>
</dbReference>
<dbReference type="Gene3D" id="3.40.190.10">
    <property type="entry name" value="Periplasmic binding protein-like II"/>
    <property type="match status" value="1"/>
</dbReference>
<comment type="similarity">
    <text evidence="2">Belongs to the bacterial solute-binding protein 5 family.</text>
</comment>
<dbReference type="OrthoDB" id="9801912at2"/>
<dbReference type="Pfam" id="PF00496">
    <property type="entry name" value="SBP_bac_5"/>
    <property type="match status" value="1"/>
</dbReference>
<dbReference type="GO" id="GO:0043190">
    <property type="term" value="C:ATP-binding cassette (ABC) transporter complex"/>
    <property type="evidence" value="ECO:0007669"/>
    <property type="project" value="InterPro"/>
</dbReference>
<dbReference type="AlphaFoldDB" id="A0A2V3UFF7"/>
<comment type="caution">
    <text evidence="6">The sequence shown here is derived from an EMBL/GenBank/DDBJ whole genome shotgun (WGS) entry which is preliminary data.</text>
</comment>
<feature type="domain" description="Solute-binding protein family 5" evidence="5">
    <location>
        <begin position="83"/>
        <end position="442"/>
    </location>
</feature>
<dbReference type="EMBL" id="QJJK01000002">
    <property type="protein sequence ID" value="PXW63471.1"/>
    <property type="molecule type" value="Genomic_DNA"/>
</dbReference>
<evidence type="ECO:0000313" key="6">
    <source>
        <dbReference type="EMBL" id="PXW63471.1"/>
    </source>
</evidence>
<gene>
    <name evidence="6" type="ORF">C7450_102387</name>
</gene>
<comment type="subcellular location">
    <subcellularLocation>
        <location evidence="1">Periplasm</location>
    </subcellularLocation>
</comment>
<dbReference type="GO" id="GO:0015833">
    <property type="term" value="P:peptide transport"/>
    <property type="evidence" value="ECO:0007669"/>
    <property type="project" value="TreeGrafter"/>
</dbReference>
<dbReference type="InterPro" id="IPR030678">
    <property type="entry name" value="Peptide/Ni-bd"/>
</dbReference>
<accession>A0A2V3UFF7</accession>
<evidence type="ECO:0000259" key="5">
    <source>
        <dbReference type="Pfam" id="PF00496"/>
    </source>
</evidence>
<organism evidence="6 7">
    <name type="scientific">Chelatococcus asaccharovorans</name>
    <dbReference type="NCBI Taxonomy" id="28210"/>
    <lineage>
        <taxon>Bacteria</taxon>
        <taxon>Pseudomonadati</taxon>
        <taxon>Pseudomonadota</taxon>
        <taxon>Alphaproteobacteria</taxon>
        <taxon>Hyphomicrobiales</taxon>
        <taxon>Chelatococcaceae</taxon>
        <taxon>Chelatococcus</taxon>
    </lineage>
</organism>
<dbReference type="Gene3D" id="3.10.105.10">
    <property type="entry name" value="Dipeptide-binding Protein, Domain 3"/>
    <property type="match status" value="1"/>
</dbReference>
<dbReference type="RefSeq" id="WP_110373611.1">
    <property type="nucleotide sequence ID" value="NZ_JAHBRY010000002.1"/>
</dbReference>
<dbReference type="SUPFAM" id="SSF53850">
    <property type="entry name" value="Periplasmic binding protein-like II"/>
    <property type="match status" value="1"/>
</dbReference>
<evidence type="ECO:0000256" key="2">
    <source>
        <dbReference type="ARBA" id="ARBA00005695"/>
    </source>
</evidence>
<dbReference type="InterPro" id="IPR000914">
    <property type="entry name" value="SBP_5_dom"/>
</dbReference>
<evidence type="ECO:0000313" key="7">
    <source>
        <dbReference type="Proteomes" id="UP000248021"/>
    </source>
</evidence>
<reference evidence="6 7" key="1">
    <citation type="submission" date="2018-05" db="EMBL/GenBank/DDBJ databases">
        <title>Genomic Encyclopedia of Type Strains, Phase IV (KMG-IV): sequencing the most valuable type-strain genomes for metagenomic binning, comparative biology and taxonomic classification.</title>
        <authorList>
            <person name="Goeker M."/>
        </authorList>
    </citation>
    <scope>NUCLEOTIDE SEQUENCE [LARGE SCALE GENOMIC DNA]</scope>
    <source>
        <strain evidence="6 7">DSM 6462</strain>
    </source>
</reference>
<keyword evidence="4" id="KW-0732">Signal</keyword>
<protein>
    <submittedName>
        <fullName evidence="6">Peptide/nickel transport system substrate-binding protein</fullName>
    </submittedName>
</protein>
<evidence type="ECO:0000256" key="1">
    <source>
        <dbReference type="ARBA" id="ARBA00004418"/>
    </source>
</evidence>
<proteinExistence type="inferred from homology"/>
<dbReference type="GO" id="GO:0030288">
    <property type="term" value="C:outer membrane-bounded periplasmic space"/>
    <property type="evidence" value="ECO:0007669"/>
    <property type="project" value="UniProtKB-ARBA"/>
</dbReference>
<dbReference type="PANTHER" id="PTHR30290:SF9">
    <property type="entry name" value="OLIGOPEPTIDE-BINDING PROTEIN APPA"/>
    <property type="match status" value="1"/>
</dbReference>
<keyword evidence="7" id="KW-1185">Reference proteome</keyword>
<dbReference type="PIRSF" id="PIRSF002741">
    <property type="entry name" value="MppA"/>
    <property type="match status" value="1"/>
</dbReference>
<name>A0A2V3UFF7_9HYPH</name>
<dbReference type="Proteomes" id="UP000248021">
    <property type="component" value="Unassembled WGS sequence"/>
</dbReference>
<evidence type="ECO:0000256" key="4">
    <source>
        <dbReference type="ARBA" id="ARBA00022729"/>
    </source>
</evidence>
<sequence>MVISIASISRRGLLQSGLGAGVVLTGLPARAQEAPKRGGTIVASTDVQPRSLDPVMGNAPTSDRYTTGHIFDSLLRQEEDGSLSPWLAESWEVTDGGKGIVFRLRRGVTFHDGTPFNAEAVKINLDRTRDPAVGATRAVDLMGIESVEVLDDHTVKIALKEVNAGMLAAFSVEPGMMSSPKALKENSVADYGLKPVGTGPFVFQNWVVGSHVELRRNDSYWRQGVDGKALPYADNLRVRYITNPAVKLIEVKAGSVHVADNIPPNEYPGIERDANLTLLKVPPGVMQWLAFNTRRAPMTDERVRRAVSLAVDRSFIFDLVADGYGAVARGPAAPSGWDYNPEQPKIPPHDIEEARRLLAEAGYGKGLKLSMLIIQREPDTQIAQVIQQQLADVGIEVEINAPDRSAVGAIRQSGAWDIYMARFNVPRPDPVQIYDFHYGRNASQNFALIEGDEDLFAAVDAGRTHLDRDVRKKYYLDVQNILVGKSYYAFLLFREARHVARKNLRNLNVDGGGVWNMAEAWLA</sequence>
<keyword evidence="3" id="KW-0813">Transport</keyword>
<dbReference type="CDD" id="cd00995">
    <property type="entry name" value="PBP2_NikA_DppA_OppA_like"/>
    <property type="match status" value="1"/>
</dbReference>
<evidence type="ECO:0000256" key="3">
    <source>
        <dbReference type="ARBA" id="ARBA00022448"/>
    </source>
</evidence>
<dbReference type="InterPro" id="IPR039424">
    <property type="entry name" value="SBP_5"/>
</dbReference>
<dbReference type="InterPro" id="IPR006311">
    <property type="entry name" value="TAT_signal"/>
</dbReference>